<feature type="transmembrane region" description="Helical" evidence="2">
    <location>
        <begin position="108"/>
        <end position="128"/>
    </location>
</feature>
<evidence type="ECO:0008006" key="5">
    <source>
        <dbReference type="Google" id="ProtNLM"/>
    </source>
</evidence>
<dbReference type="EMBL" id="JAOZYC010000093">
    <property type="protein sequence ID" value="MEB8338157.1"/>
    <property type="molecule type" value="Genomic_DNA"/>
</dbReference>
<dbReference type="Proteomes" id="UP001354931">
    <property type="component" value="Unassembled WGS sequence"/>
</dbReference>
<gene>
    <name evidence="3" type="ORF">OKJ99_11685</name>
</gene>
<dbReference type="RefSeq" id="WP_326015914.1">
    <property type="nucleotide sequence ID" value="NZ_JAOZYC010000093.1"/>
</dbReference>
<sequence length="183" mass="19407">MPEPHEPTAHEPTADEAARAAQALQSIEQRRAQAHDGTGAARWVDVVFGVLTFAVLAAPDFFGSGVTGWTTPAFSALAVLYVVLLNTRRGSAMLGQRARLRRSEISGRFALVSRLVLLVLAAAGIAFALLQPDFGVHVPYWRTALGVVLGGALILFGGRMQRALASSATREPHTTGSTLNGHI</sequence>
<protein>
    <recommendedName>
        <fullName evidence="5">Integral membrane protein</fullName>
    </recommendedName>
</protein>
<keyword evidence="4" id="KW-1185">Reference proteome</keyword>
<keyword evidence="2" id="KW-0812">Transmembrane</keyword>
<evidence type="ECO:0000313" key="4">
    <source>
        <dbReference type="Proteomes" id="UP001354931"/>
    </source>
</evidence>
<proteinExistence type="predicted"/>
<feature type="compositionally biased region" description="Basic and acidic residues" evidence="1">
    <location>
        <begin position="1"/>
        <end position="18"/>
    </location>
</feature>
<feature type="region of interest" description="Disordered" evidence="1">
    <location>
        <begin position="1"/>
        <end position="22"/>
    </location>
</feature>
<keyword evidence="2" id="KW-1133">Transmembrane helix</keyword>
<feature type="transmembrane region" description="Helical" evidence="2">
    <location>
        <begin position="40"/>
        <end position="57"/>
    </location>
</feature>
<organism evidence="3 4">
    <name type="scientific">Streptomyces endophyticus</name>
    <dbReference type="NCBI Taxonomy" id="714166"/>
    <lineage>
        <taxon>Bacteria</taxon>
        <taxon>Bacillati</taxon>
        <taxon>Actinomycetota</taxon>
        <taxon>Actinomycetes</taxon>
        <taxon>Kitasatosporales</taxon>
        <taxon>Streptomycetaceae</taxon>
        <taxon>Streptomyces</taxon>
    </lineage>
</organism>
<evidence type="ECO:0000313" key="3">
    <source>
        <dbReference type="EMBL" id="MEB8338157.1"/>
    </source>
</evidence>
<feature type="transmembrane region" description="Helical" evidence="2">
    <location>
        <begin position="140"/>
        <end position="158"/>
    </location>
</feature>
<evidence type="ECO:0000256" key="1">
    <source>
        <dbReference type="SAM" id="MobiDB-lite"/>
    </source>
</evidence>
<name>A0ABU6F5Q2_9ACTN</name>
<evidence type="ECO:0000256" key="2">
    <source>
        <dbReference type="SAM" id="Phobius"/>
    </source>
</evidence>
<comment type="caution">
    <text evidence="3">The sequence shown here is derived from an EMBL/GenBank/DDBJ whole genome shotgun (WGS) entry which is preliminary data.</text>
</comment>
<feature type="transmembrane region" description="Helical" evidence="2">
    <location>
        <begin position="69"/>
        <end position="87"/>
    </location>
</feature>
<accession>A0ABU6F5Q2</accession>
<reference evidence="3 4" key="1">
    <citation type="submission" date="2022-10" db="EMBL/GenBank/DDBJ databases">
        <authorList>
            <person name="Xie J."/>
            <person name="Shen N."/>
        </authorList>
    </citation>
    <scope>NUCLEOTIDE SEQUENCE [LARGE SCALE GENOMIC DNA]</scope>
    <source>
        <strain evidence="3 4">YIM65594</strain>
    </source>
</reference>
<keyword evidence="2" id="KW-0472">Membrane</keyword>